<dbReference type="CDD" id="cd00130">
    <property type="entry name" value="PAS"/>
    <property type="match status" value="1"/>
</dbReference>
<evidence type="ECO:0000256" key="10">
    <source>
        <dbReference type="ARBA" id="ARBA00023012"/>
    </source>
</evidence>
<keyword evidence="7" id="KW-0378">Hydrolase</keyword>
<proteinExistence type="predicted"/>
<dbReference type="PANTHER" id="PTHR43156">
    <property type="entry name" value="STAGE II SPORULATION PROTEIN E-RELATED"/>
    <property type="match status" value="1"/>
</dbReference>
<evidence type="ECO:0000256" key="2">
    <source>
        <dbReference type="ARBA" id="ARBA00022553"/>
    </source>
</evidence>
<dbReference type="Gene3D" id="3.30.450.40">
    <property type="match status" value="1"/>
</dbReference>
<evidence type="ECO:0000256" key="1">
    <source>
        <dbReference type="ARBA" id="ARBA00004141"/>
    </source>
</evidence>
<keyword evidence="2" id="KW-0597">Phosphoprotein</keyword>
<evidence type="ECO:0000259" key="14">
    <source>
        <dbReference type="PROSITE" id="PS50113"/>
    </source>
</evidence>
<keyword evidence="10" id="KW-0902">Two-component regulatory system</keyword>
<name>A0A6J4PXV5_9ACTN</name>
<dbReference type="InterPro" id="IPR003018">
    <property type="entry name" value="GAF"/>
</dbReference>
<dbReference type="PROSITE" id="PS50112">
    <property type="entry name" value="PAS"/>
    <property type="match status" value="1"/>
</dbReference>
<dbReference type="InterPro" id="IPR013655">
    <property type="entry name" value="PAS_fold_3"/>
</dbReference>
<dbReference type="SMART" id="SM00086">
    <property type="entry name" value="PAC"/>
    <property type="match status" value="1"/>
</dbReference>
<keyword evidence="11 12" id="KW-0472">Membrane</keyword>
<evidence type="ECO:0000256" key="4">
    <source>
        <dbReference type="ARBA" id="ARBA00022692"/>
    </source>
</evidence>
<evidence type="ECO:0000256" key="12">
    <source>
        <dbReference type="SAM" id="Phobius"/>
    </source>
</evidence>
<dbReference type="EMBL" id="CADCVC010000034">
    <property type="protein sequence ID" value="CAA9427702.1"/>
    <property type="molecule type" value="Genomic_DNA"/>
</dbReference>
<dbReference type="InterPro" id="IPR000014">
    <property type="entry name" value="PAS"/>
</dbReference>
<feature type="transmembrane region" description="Helical" evidence="12">
    <location>
        <begin position="20"/>
        <end position="37"/>
    </location>
</feature>
<dbReference type="PROSITE" id="PS50113">
    <property type="entry name" value="PAC"/>
    <property type="match status" value="1"/>
</dbReference>
<dbReference type="NCBIfam" id="TIGR00229">
    <property type="entry name" value="sensory_box"/>
    <property type="match status" value="1"/>
</dbReference>
<comment type="subcellular location">
    <subcellularLocation>
        <location evidence="1">Membrane</location>
        <topology evidence="1">Multi-pass membrane protein</topology>
    </subcellularLocation>
</comment>
<evidence type="ECO:0000259" key="13">
    <source>
        <dbReference type="PROSITE" id="PS50112"/>
    </source>
</evidence>
<evidence type="ECO:0000259" key="15">
    <source>
        <dbReference type="PROSITE" id="PS51746"/>
    </source>
</evidence>
<dbReference type="InterPro" id="IPR025201">
    <property type="entry name" value="KdpD_TM"/>
</dbReference>
<feature type="domain" description="PAC" evidence="14">
    <location>
        <begin position="214"/>
        <end position="266"/>
    </location>
</feature>
<dbReference type="GO" id="GO:0005524">
    <property type="term" value="F:ATP binding"/>
    <property type="evidence" value="ECO:0007669"/>
    <property type="project" value="UniProtKB-KW"/>
</dbReference>
<dbReference type="Pfam" id="PF01590">
    <property type="entry name" value="GAF"/>
    <property type="match status" value="1"/>
</dbReference>
<accession>A0A6J4PXV5</accession>
<dbReference type="InterPro" id="IPR052016">
    <property type="entry name" value="Bact_Sigma-Reg"/>
</dbReference>
<dbReference type="SMART" id="SM00331">
    <property type="entry name" value="PP2C_SIG"/>
    <property type="match status" value="1"/>
</dbReference>
<protein>
    <submittedName>
        <fullName evidence="16">Serine phosphatase RsbU, regulator of sigma subunit</fullName>
    </submittedName>
</protein>
<dbReference type="AlphaFoldDB" id="A0A6J4PXV5"/>
<evidence type="ECO:0000256" key="5">
    <source>
        <dbReference type="ARBA" id="ARBA00022741"/>
    </source>
</evidence>
<sequence>MLGGKPGSGPETTRAQLPGYVVAVLAVGLALLVKLLLDPLIEEETPFLLFLGAVIVGAWFGGLGPGLLATALAALTADYFFLSPNYTLLVEDSGQVLRLVLFVLEGSFISLLVATMRSARRQSEARTLQSRRDQEDLLRSEERFRATFEQAAVGIAHVGFGGEWLRVNQKLCDIVGYTREELLERTFQDITHPDDLQEDLDMFVPLMAGEISTYSMEKRYLHKDGSTVWINLTVSVACDGKGKPGYCISVIEDVTRRKQVEEAQRFLAEVGDTLSSSLDYRTTLAGVARLAVPHLADWCVVDVCEEDGVLERVAVAHQDPEKVALAHALQERYPPDPDGSYGVARVLNSGRPELVAEIPEPLLEEAAHDAEHREILQDLGLESYLVVPLVARGRALGTITLVSAESGRRYGPADLELAEELARRAALAVDNARLYRERSETARALQGSLLPSSLPEVPGVEVGLRYLPAGEADVGGDFYDVFDTTVRCCKGSPEPSGLSSWGVVIGDVCGKGAEAAAVLALARYTVRAVAMHEKSPTAILAGLNEAMLRQRREHDDHKFCTVAYAKLKADDAERGVKVSLSLGGHPAPVLLEAGGSTRRIGESGRALGVFDDPGLTSQEARLAPGDTLVFYTDGVTEARSPDGAFFGEERLLSLLRACAGLDASTLAARVESAVLDFQENASRDDIAVLVLRVPE</sequence>
<evidence type="ECO:0000313" key="16">
    <source>
        <dbReference type="EMBL" id="CAA9427702.1"/>
    </source>
</evidence>
<dbReference type="InterPro" id="IPR036457">
    <property type="entry name" value="PPM-type-like_dom_sf"/>
</dbReference>
<reference evidence="16" key="1">
    <citation type="submission" date="2020-02" db="EMBL/GenBank/DDBJ databases">
        <authorList>
            <person name="Meier V. D."/>
        </authorList>
    </citation>
    <scope>NUCLEOTIDE SEQUENCE</scope>
    <source>
        <strain evidence="16">AVDCRST_MAG80</strain>
    </source>
</reference>
<feature type="domain" description="PPM-type phosphatase" evidence="15">
    <location>
        <begin position="461"/>
        <end position="693"/>
    </location>
</feature>
<keyword evidence="3" id="KW-0808">Transferase</keyword>
<organism evidence="16">
    <name type="scientific">uncultured Rubrobacteraceae bacterium</name>
    <dbReference type="NCBI Taxonomy" id="349277"/>
    <lineage>
        <taxon>Bacteria</taxon>
        <taxon>Bacillati</taxon>
        <taxon>Actinomycetota</taxon>
        <taxon>Rubrobacteria</taxon>
        <taxon>Rubrobacterales</taxon>
        <taxon>Rubrobacteraceae</taxon>
        <taxon>environmental samples</taxon>
    </lineage>
</organism>
<keyword evidence="8" id="KW-0067">ATP-binding</keyword>
<dbReference type="GO" id="GO:0016791">
    <property type="term" value="F:phosphatase activity"/>
    <property type="evidence" value="ECO:0007669"/>
    <property type="project" value="TreeGrafter"/>
</dbReference>
<dbReference type="PANTHER" id="PTHR43156:SF2">
    <property type="entry name" value="STAGE II SPORULATION PROTEIN E"/>
    <property type="match status" value="1"/>
</dbReference>
<dbReference type="Pfam" id="PF08447">
    <property type="entry name" value="PAS_3"/>
    <property type="match status" value="1"/>
</dbReference>
<dbReference type="InterPro" id="IPR035965">
    <property type="entry name" value="PAS-like_dom_sf"/>
</dbReference>
<feature type="domain" description="PAS" evidence="13">
    <location>
        <begin position="140"/>
        <end position="210"/>
    </location>
</feature>
<evidence type="ECO:0000256" key="9">
    <source>
        <dbReference type="ARBA" id="ARBA00022989"/>
    </source>
</evidence>
<dbReference type="SUPFAM" id="SSF81606">
    <property type="entry name" value="PP2C-like"/>
    <property type="match status" value="1"/>
</dbReference>
<evidence type="ECO:0000256" key="8">
    <source>
        <dbReference type="ARBA" id="ARBA00022840"/>
    </source>
</evidence>
<evidence type="ECO:0000256" key="11">
    <source>
        <dbReference type="ARBA" id="ARBA00023136"/>
    </source>
</evidence>
<dbReference type="SUPFAM" id="SSF55781">
    <property type="entry name" value="GAF domain-like"/>
    <property type="match status" value="1"/>
</dbReference>
<dbReference type="PROSITE" id="PS51746">
    <property type="entry name" value="PPM_2"/>
    <property type="match status" value="1"/>
</dbReference>
<dbReference type="Pfam" id="PF13493">
    <property type="entry name" value="DUF4118"/>
    <property type="match status" value="1"/>
</dbReference>
<evidence type="ECO:0000256" key="6">
    <source>
        <dbReference type="ARBA" id="ARBA00022777"/>
    </source>
</evidence>
<dbReference type="Gene3D" id="1.20.120.620">
    <property type="entry name" value="Backbone structure of the membrane domain of e. Coli histidine kinase receptor kdpd"/>
    <property type="match status" value="1"/>
</dbReference>
<dbReference type="GO" id="GO:0016020">
    <property type="term" value="C:membrane"/>
    <property type="evidence" value="ECO:0007669"/>
    <property type="project" value="UniProtKB-SubCell"/>
</dbReference>
<gene>
    <name evidence="16" type="ORF">AVDCRST_MAG80-344</name>
</gene>
<dbReference type="SMART" id="SM00091">
    <property type="entry name" value="PAS"/>
    <property type="match status" value="1"/>
</dbReference>
<dbReference type="Gene3D" id="3.60.40.10">
    <property type="entry name" value="PPM-type phosphatase domain"/>
    <property type="match status" value="1"/>
</dbReference>
<dbReference type="Pfam" id="PF07228">
    <property type="entry name" value="SpoIIE"/>
    <property type="match status" value="1"/>
</dbReference>
<keyword evidence="4 12" id="KW-0812">Transmembrane</keyword>
<keyword evidence="6" id="KW-0418">Kinase</keyword>
<dbReference type="InterPro" id="IPR001610">
    <property type="entry name" value="PAC"/>
</dbReference>
<dbReference type="Gene3D" id="3.30.450.20">
    <property type="entry name" value="PAS domain"/>
    <property type="match status" value="1"/>
</dbReference>
<evidence type="ECO:0000256" key="7">
    <source>
        <dbReference type="ARBA" id="ARBA00022801"/>
    </source>
</evidence>
<dbReference type="GO" id="GO:0016301">
    <property type="term" value="F:kinase activity"/>
    <property type="evidence" value="ECO:0007669"/>
    <property type="project" value="UniProtKB-KW"/>
</dbReference>
<keyword evidence="9 12" id="KW-1133">Transmembrane helix</keyword>
<dbReference type="GO" id="GO:0000160">
    <property type="term" value="P:phosphorelay signal transduction system"/>
    <property type="evidence" value="ECO:0007669"/>
    <property type="project" value="UniProtKB-KW"/>
</dbReference>
<keyword evidence="5" id="KW-0547">Nucleotide-binding</keyword>
<feature type="transmembrane region" description="Helical" evidence="12">
    <location>
        <begin position="49"/>
        <end position="76"/>
    </location>
</feature>
<dbReference type="SMART" id="SM00065">
    <property type="entry name" value="GAF"/>
    <property type="match status" value="1"/>
</dbReference>
<dbReference type="InterPro" id="IPR038318">
    <property type="entry name" value="KdpD_sf"/>
</dbReference>
<dbReference type="InterPro" id="IPR029016">
    <property type="entry name" value="GAF-like_dom_sf"/>
</dbReference>
<dbReference type="InterPro" id="IPR001932">
    <property type="entry name" value="PPM-type_phosphatase-like_dom"/>
</dbReference>
<dbReference type="SUPFAM" id="SSF55785">
    <property type="entry name" value="PYP-like sensor domain (PAS domain)"/>
    <property type="match status" value="1"/>
</dbReference>
<dbReference type="FunFam" id="3.30.450.40:FF:000035">
    <property type="entry name" value="PAS sensor protein"/>
    <property type="match status" value="1"/>
</dbReference>
<dbReference type="InterPro" id="IPR000700">
    <property type="entry name" value="PAS-assoc_C"/>
</dbReference>
<evidence type="ECO:0000256" key="3">
    <source>
        <dbReference type="ARBA" id="ARBA00022679"/>
    </source>
</evidence>